<sequence length="520" mass="58791">MAAISVAQIVKEALGEIKNRQLMLTPENYTDVYNEICKKYGFTTAEKKRIEQYISRLGAEFKTQAANMNISSIDEFVAFVTARLNRSSQSGAASVDDDKGYKSLNAFARRVLQVVAMLHNKEAKAMAERSMQILSKKCDPAALDEVREKWFEIVSGYNDEYLDFLKHYGVKGNEDLKTMMGELENFLMLQNDNDMLKSFVELVGIMLEPSITKELDDEIAQINTSISKNPMEINSPNIKDEIKNLVARRIETDKNEVAQKISSLNSVLGSIGSRISELANTSRDSTAKMQGIKSDIAEISLDTNSFEQVKEMLFNIANALEIESRELGAEMSSKQATISELQERINSLEQELEEAKIESREDFLTKTATKRALMEELRRIEEAYRRYGTDYSVCFLDIDFFKKINDTYGHDAGDVILATVAMIFKKNIRKIDFIGRYGGEEFIVILPSTSQGEAVVFAEKIRQTIESFKFIYKNERIKVTISAGVATRSLSLSDMSTIENADKMLYHSKQNGRNQVSPKN</sequence>
<comment type="caution">
    <text evidence="5">The sequence shown here is derived from an EMBL/GenBank/DDBJ whole genome shotgun (WGS) entry which is preliminary data.</text>
</comment>
<evidence type="ECO:0000256" key="2">
    <source>
        <dbReference type="ARBA" id="ARBA00034247"/>
    </source>
</evidence>
<dbReference type="PROSITE" id="PS50887">
    <property type="entry name" value="GGDEF"/>
    <property type="match status" value="1"/>
</dbReference>
<dbReference type="Pfam" id="PF00990">
    <property type="entry name" value="GGDEF"/>
    <property type="match status" value="1"/>
</dbReference>
<gene>
    <name evidence="5" type="ORF">LMG8286_00902</name>
</gene>
<keyword evidence="3" id="KW-0175">Coiled coil</keyword>
<reference evidence="5 6" key="1">
    <citation type="submission" date="2020-11" db="EMBL/GenBank/DDBJ databases">
        <authorList>
            <person name="Peeters C."/>
        </authorList>
    </citation>
    <scope>NUCLEOTIDE SEQUENCE [LARGE SCALE GENOMIC DNA]</scope>
    <source>
        <strain evidence="5 6">LMG 8286</strain>
    </source>
</reference>
<dbReference type="SMART" id="SM00267">
    <property type="entry name" value="GGDEF"/>
    <property type="match status" value="1"/>
</dbReference>
<dbReference type="EMBL" id="CAJHOE010000001">
    <property type="protein sequence ID" value="CAD7287264.1"/>
    <property type="molecule type" value="Genomic_DNA"/>
</dbReference>
<dbReference type="Gene3D" id="3.30.70.270">
    <property type="match status" value="1"/>
</dbReference>
<dbReference type="Proteomes" id="UP000789359">
    <property type="component" value="Unassembled WGS sequence"/>
</dbReference>
<dbReference type="NCBIfam" id="TIGR00254">
    <property type="entry name" value="GGDEF"/>
    <property type="match status" value="1"/>
</dbReference>
<evidence type="ECO:0000256" key="1">
    <source>
        <dbReference type="ARBA" id="ARBA00012528"/>
    </source>
</evidence>
<organism evidence="5 6">
    <name type="scientific">Campylobacter suis</name>
    <dbReference type="NCBI Taxonomy" id="2790657"/>
    <lineage>
        <taxon>Bacteria</taxon>
        <taxon>Pseudomonadati</taxon>
        <taxon>Campylobacterota</taxon>
        <taxon>Epsilonproteobacteria</taxon>
        <taxon>Campylobacterales</taxon>
        <taxon>Campylobacteraceae</taxon>
        <taxon>Campylobacter</taxon>
    </lineage>
</organism>
<feature type="domain" description="GGDEF" evidence="4">
    <location>
        <begin position="389"/>
        <end position="520"/>
    </location>
</feature>
<dbReference type="EC" id="2.7.7.65" evidence="1"/>
<dbReference type="PANTHER" id="PTHR45138">
    <property type="entry name" value="REGULATORY COMPONENTS OF SENSORY TRANSDUCTION SYSTEM"/>
    <property type="match status" value="1"/>
</dbReference>
<dbReference type="InterPro" id="IPR000160">
    <property type="entry name" value="GGDEF_dom"/>
</dbReference>
<dbReference type="InterPro" id="IPR050469">
    <property type="entry name" value="Diguanylate_Cyclase"/>
</dbReference>
<name>A0ABM8Q344_9BACT</name>
<dbReference type="InterPro" id="IPR043128">
    <property type="entry name" value="Rev_trsase/Diguanyl_cyclase"/>
</dbReference>
<comment type="catalytic activity">
    <reaction evidence="2">
        <text>2 GTP = 3',3'-c-di-GMP + 2 diphosphate</text>
        <dbReference type="Rhea" id="RHEA:24898"/>
        <dbReference type="ChEBI" id="CHEBI:33019"/>
        <dbReference type="ChEBI" id="CHEBI:37565"/>
        <dbReference type="ChEBI" id="CHEBI:58805"/>
        <dbReference type="EC" id="2.7.7.65"/>
    </reaction>
</comment>
<dbReference type="RefSeq" id="WP_230056646.1">
    <property type="nucleotide sequence ID" value="NZ_CAJHOE010000001.1"/>
</dbReference>
<evidence type="ECO:0000256" key="3">
    <source>
        <dbReference type="SAM" id="Coils"/>
    </source>
</evidence>
<evidence type="ECO:0000313" key="5">
    <source>
        <dbReference type="EMBL" id="CAD7287264.1"/>
    </source>
</evidence>
<proteinExistence type="predicted"/>
<dbReference type="PANTHER" id="PTHR45138:SF9">
    <property type="entry name" value="DIGUANYLATE CYCLASE DGCM-RELATED"/>
    <property type="match status" value="1"/>
</dbReference>
<accession>A0ABM8Q344</accession>
<dbReference type="SUPFAM" id="SSF55073">
    <property type="entry name" value="Nucleotide cyclase"/>
    <property type="match status" value="1"/>
</dbReference>
<evidence type="ECO:0000313" key="6">
    <source>
        <dbReference type="Proteomes" id="UP000789359"/>
    </source>
</evidence>
<keyword evidence="6" id="KW-1185">Reference proteome</keyword>
<protein>
    <recommendedName>
        <fullName evidence="1">diguanylate cyclase</fullName>
        <ecNumber evidence="1">2.7.7.65</ecNumber>
    </recommendedName>
</protein>
<feature type="coiled-coil region" evidence="3">
    <location>
        <begin position="324"/>
        <end position="390"/>
    </location>
</feature>
<evidence type="ECO:0000259" key="4">
    <source>
        <dbReference type="PROSITE" id="PS50887"/>
    </source>
</evidence>
<dbReference type="InterPro" id="IPR029787">
    <property type="entry name" value="Nucleotide_cyclase"/>
</dbReference>
<dbReference type="CDD" id="cd01949">
    <property type="entry name" value="GGDEF"/>
    <property type="match status" value="1"/>
</dbReference>